<dbReference type="GO" id="GO:0005829">
    <property type="term" value="C:cytosol"/>
    <property type="evidence" value="ECO:0007669"/>
    <property type="project" value="TreeGrafter"/>
</dbReference>
<dbReference type="PANTHER" id="PTHR43172:SF1">
    <property type="entry name" value="ADENYLOSUCCINATE LYASE"/>
    <property type="match status" value="1"/>
</dbReference>
<name>G8RJB8_MYCRN</name>
<dbReference type="SMART" id="SM00998">
    <property type="entry name" value="ADSL_C"/>
    <property type="match status" value="1"/>
</dbReference>
<dbReference type="InterPro" id="IPR000362">
    <property type="entry name" value="Fumarate_lyase_fam"/>
</dbReference>
<dbReference type="GO" id="GO:0070626">
    <property type="term" value="F:(S)-2-(5-amino-1-(5-phospho-D-ribosyl)imidazole-4-carboxamido) succinate lyase (fumarate-forming) activity"/>
    <property type="evidence" value="ECO:0007669"/>
    <property type="project" value="TreeGrafter"/>
</dbReference>
<accession>G8RJB8</accession>
<evidence type="ECO:0000313" key="3">
    <source>
        <dbReference type="EMBL" id="AEV73488.1"/>
    </source>
</evidence>
<dbReference type="KEGG" id="mrh:MycrhN_2932"/>
<dbReference type="SUPFAM" id="SSF48557">
    <property type="entry name" value="L-aspartase-like"/>
    <property type="match status" value="1"/>
</dbReference>
<sequence>MSTSLFDSVLYRHLWGTDEVRELLDESRKLQAWLDIIAVLAEAQAEVGIVPQDCAQLIREHADVSLLDIDEVAHQTRATGHSTLGLIRCLQQVLPERAREWVYFGATVQDITDTWFATVMRSISDTVERDLSSLESEALRLAEQHRDTIMCGRTHGQPGLPITFGFKAAVWASELRRHRDRLREGRIRWEVVQLGGALGTMEFWGDSALPLLLAFAQRMRLSVPDIPWLTARDRIAEFVTLLAMVSATIGKIGQEIYQLQRPEIGEVHEPRTPGVVGSITMPHKINPEISEHLVTLSRLVRANASTALECILSEHERDGRSWKSEWVVLPEACQLTCVAMKLGIDLLRGLHVNAHRMKHNVIARGGYVLSAPALRLLAGAVGKHTAQQMIYDATMKGQRDQCTLIEALLSDSRVRRHLSAEDLATVTEAHSALGLAPHFVDRVVGAAGQEERKKADDN</sequence>
<dbReference type="Pfam" id="PF10397">
    <property type="entry name" value="ADSL_C"/>
    <property type="match status" value="1"/>
</dbReference>
<dbReference type="Pfam" id="PF00206">
    <property type="entry name" value="Lyase_1"/>
    <property type="match status" value="1"/>
</dbReference>
<dbReference type="PROSITE" id="PS00163">
    <property type="entry name" value="FUMARATE_LYASES"/>
    <property type="match status" value="1"/>
</dbReference>
<dbReference type="InterPro" id="IPR020557">
    <property type="entry name" value="Fumarate_lyase_CS"/>
</dbReference>
<dbReference type="PRINTS" id="PR00145">
    <property type="entry name" value="ARGSUCLYASE"/>
</dbReference>
<dbReference type="GO" id="GO:0044208">
    <property type="term" value="P:'de novo' AMP biosynthetic process"/>
    <property type="evidence" value="ECO:0007669"/>
    <property type="project" value="TreeGrafter"/>
</dbReference>
<dbReference type="STRING" id="710685.MycrhN_2932"/>
<feature type="domain" description="Adenylosuccinate lyase C-terminal" evidence="2">
    <location>
        <begin position="365"/>
        <end position="444"/>
    </location>
</feature>
<dbReference type="eggNOG" id="COG0015">
    <property type="taxonomic scope" value="Bacteria"/>
</dbReference>
<proteinExistence type="predicted"/>
<evidence type="ECO:0000259" key="2">
    <source>
        <dbReference type="SMART" id="SM00998"/>
    </source>
</evidence>
<gene>
    <name evidence="3" type="ordered locus">MycrhN_2932</name>
</gene>
<reference evidence="3 4" key="1">
    <citation type="submission" date="2011-12" db="EMBL/GenBank/DDBJ databases">
        <title>Complete sequence of Mycobacterium rhodesiae NBB3.</title>
        <authorList>
            <consortium name="US DOE Joint Genome Institute"/>
            <person name="Lucas S."/>
            <person name="Han J."/>
            <person name="Lapidus A."/>
            <person name="Cheng J.-F."/>
            <person name="Goodwin L."/>
            <person name="Pitluck S."/>
            <person name="Peters L."/>
            <person name="Mikhailova N."/>
            <person name="Gu W."/>
            <person name="Detter J.C."/>
            <person name="Han C."/>
            <person name="Tapia R."/>
            <person name="Land M."/>
            <person name="Hauser L."/>
            <person name="Kyrpides N."/>
            <person name="Ivanova N."/>
            <person name="Pagani I."/>
            <person name="Mattes T."/>
            <person name="Holmes A."/>
            <person name="Rutledge P."/>
            <person name="Paulsen I."/>
            <person name="Coleman N."/>
            <person name="Woyke T."/>
        </authorList>
    </citation>
    <scope>NUCLEOTIDE SEQUENCE [LARGE SCALE GENOMIC DNA]</scope>
    <source>
        <strain evidence="3 4">NBB3</strain>
    </source>
</reference>
<dbReference type="InterPro" id="IPR022761">
    <property type="entry name" value="Fumarate_lyase_N"/>
</dbReference>
<dbReference type="InterPro" id="IPR019468">
    <property type="entry name" value="AdenyloSucc_lyase_C"/>
</dbReference>
<protein>
    <submittedName>
        <fullName evidence="3">Adenylosuccinate lyase</fullName>
    </submittedName>
</protein>
<dbReference type="PATRIC" id="fig|710685.3.peg.2924"/>
<dbReference type="HOGENOM" id="CLU_030949_3_3_11"/>
<keyword evidence="1 3" id="KW-0456">Lyase</keyword>
<dbReference type="Proteomes" id="UP000005442">
    <property type="component" value="Chromosome"/>
</dbReference>
<dbReference type="EMBL" id="CP003169">
    <property type="protein sequence ID" value="AEV73488.1"/>
    <property type="molecule type" value="Genomic_DNA"/>
</dbReference>
<dbReference type="Gene3D" id="1.20.200.10">
    <property type="entry name" value="Fumarase/aspartase (Central domain)"/>
    <property type="match status" value="1"/>
</dbReference>
<dbReference type="AlphaFoldDB" id="G8RJB8"/>
<dbReference type="Gene3D" id="1.10.40.30">
    <property type="entry name" value="Fumarase/aspartase (C-terminal domain)"/>
    <property type="match status" value="1"/>
</dbReference>
<organism evidence="3 4">
    <name type="scientific">Mycolicibacterium rhodesiae (strain NBB3)</name>
    <name type="common">Mycobacterium rhodesiae</name>
    <dbReference type="NCBI Taxonomy" id="710685"/>
    <lineage>
        <taxon>Bacteria</taxon>
        <taxon>Bacillati</taxon>
        <taxon>Actinomycetota</taxon>
        <taxon>Actinomycetes</taxon>
        <taxon>Mycobacteriales</taxon>
        <taxon>Mycobacteriaceae</taxon>
        <taxon>Mycolicibacterium</taxon>
    </lineage>
</organism>
<dbReference type="CDD" id="cd01597">
    <property type="entry name" value="pCLME"/>
    <property type="match status" value="1"/>
</dbReference>
<evidence type="ECO:0000313" key="4">
    <source>
        <dbReference type="Proteomes" id="UP000005442"/>
    </source>
</evidence>
<dbReference type="GO" id="GO:0004018">
    <property type="term" value="F:N6-(1,2-dicarboxyethyl)AMP AMP-lyase (fumarate-forming) activity"/>
    <property type="evidence" value="ECO:0007669"/>
    <property type="project" value="TreeGrafter"/>
</dbReference>
<dbReference type="InterPro" id="IPR008948">
    <property type="entry name" value="L-Aspartase-like"/>
</dbReference>
<dbReference type="OrthoDB" id="9768878at2"/>
<evidence type="ECO:0000256" key="1">
    <source>
        <dbReference type="ARBA" id="ARBA00023239"/>
    </source>
</evidence>
<dbReference type="PRINTS" id="PR00149">
    <property type="entry name" value="FUMRATELYASE"/>
</dbReference>
<keyword evidence="4" id="KW-1185">Reference proteome</keyword>
<dbReference type="RefSeq" id="WP_014211277.1">
    <property type="nucleotide sequence ID" value="NC_016604.1"/>
</dbReference>
<dbReference type="PANTHER" id="PTHR43172">
    <property type="entry name" value="ADENYLOSUCCINATE LYASE"/>
    <property type="match status" value="1"/>
</dbReference>